<feature type="transmembrane region" description="Helical" evidence="6">
    <location>
        <begin position="112"/>
        <end position="140"/>
    </location>
</feature>
<sequence length="256" mass="28197">MCQAIIKRRATLFFMVTCGSIACMILLGIALGTTSWVRAYLVRDITVFNTSQPLRGFLGSNPIESDDPGAFNGVSFFGLFYGCKKFNYGLGGRKYNCYSVFSEHAEVYDTGMVIAVIIFLIPAAIFALISTIFGLVNILTVPIETLHGPVGLYIWNLIGVLCTAVSIILYLVIYITQIRFEVLNQADRAPPHNFNTSRVDFGFSFWLVVATFIILCVNIVLVFLAHMVENPNLLSSKKKSMNVSGKGGDIGLGIMY</sequence>
<dbReference type="RefSeq" id="XP_781677.3">
    <property type="nucleotide sequence ID" value="XM_776584.5"/>
</dbReference>
<dbReference type="GeneID" id="576260"/>
<evidence type="ECO:0000256" key="6">
    <source>
        <dbReference type="SAM" id="Phobius"/>
    </source>
</evidence>
<dbReference type="GO" id="GO:0007605">
    <property type="term" value="P:sensory perception of sound"/>
    <property type="evidence" value="ECO:0007669"/>
    <property type="project" value="UniProtKB-ARBA"/>
</dbReference>
<dbReference type="OMA" id="PKWMTGK"/>
<dbReference type="PANTHER" id="PTHR31548:SF1">
    <property type="entry name" value="LD47387P"/>
    <property type="match status" value="1"/>
</dbReference>
<comment type="similarity">
    <text evidence="2">Belongs to the clarin family.</text>
</comment>
<dbReference type="FunCoup" id="A0A7M7TG53">
    <property type="interactions" value="795"/>
</dbReference>
<evidence type="ECO:0000313" key="8">
    <source>
        <dbReference type="Proteomes" id="UP000007110"/>
    </source>
</evidence>
<dbReference type="Proteomes" id="UP000007110">
    <property type="component" value="Unassembled WGS sequence"/>
</dbReference>
<keyword evidence="3 6" id="KW-0812">Transmembrane</keyword>
<keyword evidence="8" id="KW-1185">Reference proteome</keyword>
<evidence type="ECO:0000256" key="4">
    <source>
        <dbReference type="ARBA" id="ARBA00022989"/>
    </source>
</evidence>
<name>A0A7M7TG53_STRPU</name>
<protein>
    <recommendedName>
        <fullName evidence="9">Clarin-3</fullName>
    </recommendedName>
</protein>
<evidence type="ECO:0000313" key="7">
    <source>
        <dbReference type="EnsemblMetazoa" id="XP_781677"/>
    </source>
</evidence>
<feature type="transmembrane region" description="Helical" evidence="6">
    <location>
        <begin position="152"/>
        <end position="175"/>
    </location>
</feature>
<accession>A0A7M7TG53</accession>
<dbReference type="InterPro" id="IPR026748">
    <property type="entry name" value="Clarin"/>
</dbReference>
<dbReference type="EnsemblMetazoa" id="XM_776584">
    <property type="protein sequence ID" value="XP_781677"/>
    <property type="gene ID" value="LOC576260"/>
</dbReference>
<evidence type="ECO:0000256" key="1">
    <source>
        <dbReference type="ARBA" id="ARBA00004141"/>
    </source>
</evidence>
<evidence type="ECO:0008006" key="9">
    <source>
        <dbReference type="Google" id="ProtNLM"/>
    </source>
</evidence>
<dbReference type="KEGG" id="spu:576260"/>
<dbReference type="InParanoid" id="A0A7M7TG53"/>
<feature type="transmembrane region" description="Helical" evidence="6">
    <location>
        <begin position="203"/>
        <end position="228"/>
    </location>
</feature>
<feature type="transmembrane region" description="Helical" evidence="6">
    <location>
        <begin position="12"/>
        <end position="31"/>
    </location>
</feature>
<dbReference type="Gene3D" id="1.20.140.150">
    <property type="match status" value="1"/>
</dbReference>
<reference evidence="7" key="2">
    <citation type="submission" date="2021-01" db="UniProtKB">
        <authorList>
            <consortium name="EnsemblMetazoa"/>
        </authorList>
    </citation>
    <scope>IDENTIFICATION</scope>
</reference>
<dbReference type="AlphaFoldDB" id="A0A7M7TG53"/>
<dbReference type="GO" id="GO:0016020">
    <property type="term" value="C:membrane"/>
    <property type="evidence" value="ECO:0007669"/>
    <property type="project" value="UniProtKB-SubCell"/>
</dbReference>
<keyword evidence="5 6" id="KW-0472">Membrane</keyword>
<evidence type="ECO:0000256" key="3">
    <source>
        <dbReference type="ARBA" id="ARBA00022692"/>
    </source>
</evidence>
<dbReference type="PROSITE" id="PS51257">
    <property type="entry name" value="PROKAR_LIPOPROTEIN"/>
    <property type="match status" value="1"/>
</dbReference>
<evidence type="ECO:0000256" key="2">
    <source>
        <dbReference type="ARBA" id="ARBA00005787"/>
    </source>
</evidence>
<evidence type="ECO:0000256" key="5">
    <source>
        <dbReference type="ARBA" id="ARBA00023136"/>
    </source>
</evidence>
<reference evidence="8" key="1">
    <citation type="submission" date="2015-02" db="EMBL/GenBank/DDBJ databases">
        <title>Genome sequencing for Strongylocentrotus purpuratus.</title>
        <authorList>
            <person name="Murali S."/>
            <person name="Liu Y."/>
            <person name="Vee V."/>
            <person name="English A."/>
            <person name="Wang M."/>
            <person name="Skinner E."/>
            <person name="Han Y."/>
            <person name="Muzny D.M."/>
            <person name="Worley K.C."/>
            <person name="Gibbs R.A."/>
        </authorList>
    </citation>
    <scope>NUCLEOTIDE SEQUENCE</scope>
</reference>
<organism evidence="7 8">
    <name type="scientific">Strongylocentrotus purpuratus</name>
    <name type="common">Purple sea urchin</name>
    <dbReference type="NCBI Taxonomy" id="7668"/>
    <lineage>
        <taxon>Eukaryota</taxon>
        <taxon>Metazoa</taxon>
        <taxon>Echinodermata</taxon>
        <taxon>Eleutherozoa</taxon>
        <taxon>Echinozoa</taxon>
        <taxon>Echinoidea</taxon>
        <taxon>Euechinoidea</taxon>
        <taxon>Echinacea</taxon>
        <taxon>Camarodonta</taxon>
        <taxon>Echinidea</taxon>
        <taxon>Strongylocentrotidae</taxon>
        <taxon>Strongylocentrotus</taxon>
    </lineage>
</organism>
<dbReference type="PANTHER" id="PTHR31548">
    <property type="entry name" value="CLARIN"/>
    <property type="match status" value="1"/>
</dbReference>
<proteinExistence type="inferred from homology"/>
<comment type="subcellular location">
    <subcellularLocation>
        <location evidence="1">Membrane</location>
        <topology evidence="1">Multi-pass membrane protein</topology>
    </subcellularLocation>
</comment>
<dbReference type="OrthoDB" id="10012538at2759"/>
<keyword evidence="4 6" id="KW-1133">Transmembrane helix</keyword>
<dbReference type="Pfam" id="PF25807">
    <property type="entry name" value="Clarin-2"/>
    <property type="match status" value="1"/>
</dbReference>